<organism evidence="2 3">
    <name type="scientific">Nostoc punctiforme (strain ATCC 29133 / PCC 73102)</name>
    <dbReference type="NCBI Taxonomy" id="63737"/>
    <lineage>
        <taxon>Bacteria</taxon>
        <taxon>Bacillati</taxon>
        <taxon>Cyanobacteriota</taxon>
        <taxon>Cyanophyceae</taxon>
        <taxon>Nostocales</taxon>
        <taxon>Nostocaceae</taxon>
        <taxon>Nostoc</taxon>
    </lineage>
</organism>
<protein>
    <submittedName>
        <fullName evidence="2">Uncharacterized protein</fullName>
    </submittedName>
</protein>
<keyword evidence="1" id="KW-1133">Transmembrane helix</keyword>
<evidence type="ECO:0000313" key="2">
    <source>
        <dbReference type="EMBL" id="ACC83747.1"/>
    </source>
</evidence>
<dbReference type="EMBL" id="CP001037">
    <property type="protein sequence ID" value="ACC83747.1"/>
    <property type="molecule type" value="Genomic_DNA"/>
</dbReference>
<keyword evidence="1" id="KW-0812">Transmembrane</keyword>
<evidence type="ECO:0000256" key="1">
    <source>
        <dbReference type="SAM" id="Phobius"/>
    </source>
</evidence>
<dbReference type="eggNOG" id="ENOG502ZKMA">
    <property type="taxonomic scope" value="Bacteria"/>
</dbReference>
<feature type="transmembrane region" description="Helical" evidence="1">
    <location>
        <begin position="57"/>
        <end position="75"/>
    </location>
</feature>
<dbReference type="PhylomeDB" id="B2J5L5"/>
<reference evidence="3" key="1">
    <citation type="submission" date="2008-04" db="EMBL/GenBank/DDBJ databases">
        <title>Complete sequence of chromosome of Nostoc punctiforme ATCC 29133.</title>
        <authorList>
            <consortium name="US DOE Joint Genome Institute"/>
            <person name="Copeland A."/>
            <person name="Lucas S."/>
            <person name="Lapidus A."/>
            <person name="Glavina del Rio T."/>
            <person name="Dalin E."/>
            <person name="Tice H."/>
            <person name="Pitluck S."/>
            <person name="Chain P."/>
            <person name="Malfatti S."/>
            <person name="Shin M."/>
            <person name="Vergez L."/>
            <person name="Schmutz J."/>
            <person name="Larimer F."/>
            <person name="Land M."/>
            <person name="Hauser L."/>
            <person name="Kyrpides N."/>
            <person name="Kim E."/>
            <person name="Meeks J.C."/>
            <person name="Elhai J."/>
            <person name="Campbell E.L."/>
            <person name="Thiel T."/>
            <person name="Longmire J."/>
            <person name="Potts M."/>
            <person name="Atlas R."/>
        </authorList>
    </citation>
    <scope>NUCLEOTIDE SEQUENCE [LARGE SCALE GENOMIC DNA]</scope>
    <source>
        <strain evidence="3">ATCC 29133 / PCC 73102</strain>
    </source>
</reference>
<reference evidence="2 3" key="2">
    <citation type="journal article" date="2013" name="Plant Physiol.">
        <title>A Nostoc punctiforme Sugar Transporter Necessary to Establish a Cyanobacterium-Plant Symbiosis.</title>
        <authorList>
            <person name="Ekman M."/>
            <person name="Picossi S."/>
            <person name="Campbell E.L."/>
            <person name="Meeks J.C."/>
            <person name="Flores E."/>
        </authorList>
    </citation>
    <scope>NUCLEOTIDE SEQUENCE [LARGE SCALE GENOMIC DNA]</scope>
    <source>
        <strain evidence="3">ATCC 29133 / PCC 73102</strain>
    </source>
</reference>
<dbReference type="HOGENOM" id="CLU_180005_1_0_3"/>
<dbReference type="Proteomes" id="UP000001191">
    <property type="component" value="Chromosome"/>
</dbReference>
<dbReference type="AlphaFoldDB" id="B2J5L5"/>
<keyword evidence="1" id="KW-0472">Membrane</keyword>
<dbReference type="KEGG" id="npu:Npun_F5440"/>
<accession>B2J5L5</accession>
<gene>
    <name evidence="2" type="ordered locus">Npun_F5440</name>
</gene>
<proteinExistence type="predicted"/>
<name>B2J5L5_NOSP7</name>
<evidence type="ECO:0000313" key="3">
    <source>
        <dbReference type="Proteomes" id="UP000001191"/>
    </source>
</evidence>
<keyword evidence="3" id="KW-1185">Reference proteome</keyword>
<feature type="transmembrane region" description="Helical" evidence="1">
    <location>
        <begin position="21"/>
        <end position="51"/>
    </location>
</feature>
<dbReference type="EnsemblBacteria" id="ACC83747">
    <property type="protein sequence ID" value="ACC83747"/>
    <property type="gene ID" value="Npun_F5440"/>
</dbReference>
<sequence length="79" mass="8876">MSKIMDTNQDTLLFRFASKSLKYFLLVLFGIAIAYVLSSGLGILQIIPILLYLLQQFLLPVGIILLCFITIAVIIESLR</sequence>